<dbReference type="EMBL" id="CM056809">
    <property type="protein sequence ID" value="KAJ8649856.1"/>
    <property type="molecule type" value="Genomic_DNA"/>
</dbReference>
<sequence length="1237" mass="139486">MNQQVASPHLALPCDTWTVGIWESRFQASAFSSSFRGSKHGKRAYTETRILVVRGGRTSEIPLLLILPSFTSFPLQLQLSALCDSVWIFFVLVKFGDRVLSRCEIRLDFLRSSQEHIVVEVIGLDELGRIHSLRFSVMKAKCYAIHGHLLHSPLVVSCVWIKMSRPVTKLRFVYCPSCRQLLTEFSDIPVYKCGGCGAVLKAKNHGYDVNSSASRTIEKIPVKANEEGHDFKDDVSQISGKQEFLPSTDTNVLDIGSKRELTESIATNSNVCSSSDELYCRVENTLEKNPVEENEERHSSEDGESVASNKQVILCSRETFVLDMDHGRELAESVDYDDNFSEYERNSNAISSTYGIYGHRKKGSPRASENGEESNGNGRRDANSKSPLQESQLTFSERRLTFTAQKQPQQTIQSKAANSNLNEKSQNLGHRAHDQVTSGDEVEKTIETVDNKLIDKEIIGMRRDFSKYPTNKTSQAYDGIVTSNGDGYNDDVLHQRSHLPGRTSLKPERVPEYSSNNMSNYTEEQPQVRRASLMPSNENYGLGPTQGRFEAQKRGNLQEHDIFNSVWNWMESEREDPYRSQYREARYQRNPANVYNHQNDSQSNYGHEALLCNPNSYRSSKLGSLEQDRLQLLRKVDELREKLSRSRERQKARESFPVRHAQQERYWPLRHGNDSEQELLHLSANYAWHSPGAYNSGRTGPQQCRPSPSQMPFSGLATNYRQHIDHSYKHCYQEDRQYPVQFPPCICYNKGLCGACPGHTSYHSHSHSPASSHRPMEYSQLQKQRHVDSEIDKVHYKEKRQPIKRHFLRAVAGGAPFVICYSCRKLLQLPADFLLSRRRRHRLQCGACSEVLTFWLHDRNHAFPYNSIFQVQNPAIEVDNSSDTAIRNLAFASEGDPVSCSDDYGLSFCKSYSTEGEPAMLTPPFSISQSSEVDKRHAPNSFQEWRDEKKKVSEYSEPNSRNSRDAPRSAIPFPDASKTEKSPFDANVIAPMSGPPLHRLMGYSSLGEMINGSKFGGNESLSTDFQTVTSSYATSKDSSMSFSVHEDLEPKILSFCNEVTEEDVLSAGVENTEQPSVPGIISKGPEDINLELENMKLEVSVNGRAIPDQLLWKAEERAGPISSGNYWYDSQAGFWGVMGQPCLGIIPPFIEEFNYPMAKDCAGGNTGILVNGRELHEEDLDLLSYKGLPTTKSKAYIVKSCGQVIDEESGKDMDSLGNLAPTVERLGHGFGMHIPDR</sequence>
<comment type="caution">
    <text evidence="1">The sequence shown here is derived from an EMBL/GenBank/DDBJ whole genome shotgun (WGS) entry which is preliminary data.</text>
</comment>
<reference evidence="1 2" key="1">
    <citation type="journal article" date="2022" name="Hortic Res">
        <title>A haplotype resolved chromosomal level avocado genome allows analysis of novel avocado genes.</title>
        <authorList>
            <person name="Nath O."/>
            <person name="Fletcher S.J."/>
            <person name="Hayward A."/>
            <person name="Shaw L.M."/>
            <person name="Masouleh A.K."/>
            <person name="Furtado A."/>
            <person name="Henry R.J."/>
            <person name="Mitter N."/>
        </authorList>
    </citation>
    <scope>NUCLEOTIDE SEQUENCE [LARGE SCALE GENOMIC DNA]</scope>
    <source>
        <strain evidence="2">cv. Hass</strain>
    </source>
</reference>
<accession>A0ACC2MVQ5</accession>
<gene>
    <name evidence="1" type="ORF">MRB53_002879</name>
</gene>
<organism evidence="1 2">
    <name type="scientific">Persea americana</name>
    <name type="common">Avocado</name>
    <dbReference type="NCBI Taxonomy" id="3435"/>
    <lineage>
        <taxon>Eukaryota</taxon>
        <taxon>Viridiplantae</taxon>
        <taxon>Streptophyta</taxon>
        <taxon>Embryophyta</taxon>
        <taxon>Tracheophyta</taxon>
        <taxon>Spermatophyta</taxon>
        <taxon>Magnoliopsida</taxon>
        <taxon>Magnoliidae</taxon>
        <taxon>Laurales</taxon>
        <taxon>Lauraceae</taxon>
        <taxon>Persea</taxon>
    </lineage>
</organism>
<name>A0ACC2MVQ5_PERAE</name>
<proteinExistence type="predicted"/>
<evidence type="ECO:0000313" key="2">
    <source>
        <dbReference type="Proteomes" id="UP001234297"/>
    </source>
</evidence>
<dbReference type="Proteomes" id="UP001234297">
    <property type="component" value="Chromosome 1"/>
</dbReference>
<protein>
    <submittedName>
        <fullName evidence="1">Uncharacterized protein</fullName>
    </submittedName>
</protein>
<evidence type="ECO:0000313" key="1">
    <source>
        <dbReference type="EMBL" id="KAJ8649856.1"/>
    </source>
</evidence>
<keyword evidence="2" id="KW-1185">Reference proteome</keyword>